<dbReference type="Proteomes" id="UP000342249">
    <property type="component" value="Unassembled WGS sequence"/>
</dbReference>
<evidence type="ECO:0000313" key="2">
    <source>
        <dbReference type="Proteomes" id="UP000342249"/>
    </source>
</evidence>
<sequence length="67" mass="7798">MNSNRKISHWFDILLLDKSSYNKVIVGSTNERLIRYTGISQISEKIYLENTLYLLVTNPIMEKALAH</sequence>
<dbReference type="AlphaFoldDB" id="A0A5N7J809"/>
<organism evidence="1 2">
    <name type="scientific">Clostridium estertheticum</name>
    <dbReference type="NCBI Taxonomy" id="238834"/>
    <lineage>
        <taxon>Bacteria</taxon>
        <taxon>Bacillati</taxon>
        <taxon>Bacillota</taxon>
        <taxon>Clostridia</taxon>
        <taxon>Eubacteriales</taxon>
        <taxon>Clostridiaceae</taxon>
        <taxon>Clostridium</taxon>
    </lineage>
</organism>
<reference evidence="1 2" key="1">
    <citation type="journal article" date="2019" name="Lett. Appl. Microbiol.">
        <title>A case of 'blown pack' spoilage of vacuum-packaged pork likely associated with Clostridium estertheticum in Canada.</title>
        <authorList>
            <person name="Zhang P."/>
            <person name="Ward P."/>
            <person name="McMullen L.M."/>
            <person name="Yang X."/>
        </authorList>
    </citation>
    <scope>NUCLEOTIDE SEQUENCE [LARGE SCALE GENOMIC DNA]</scope>
    <source>
        <strain evidence="1 2">MA19</strain>
    </source>
</reference>
<accession>A0A5N7J809</accession>
<evidence type="ECO:0000313" key="1">
    <source>
        <dbReference type="EMBL" id="MPQ64857.1"/>
    </source>
</evidence>
<dbReference type="EMBL" id="SPSF01000056">
    <property type="protein sequence ID" value="MPQ64857.1"/>
    <property type="molecule type" value="Genomic_DNA"/>
</dbReference>
<proteinExistence type="predicted"/>
<name>A0A5N7J809_9CLOT</name>
<protein>
    <submittedName>
        <fullName evidence="1">Uncharacterized protein</fullName>
    </submittedName>
</protein>
<gene>
    <name evidence="1" type="ORF">E4V82_22575</name>
</gene>
<comment type="caution">
    <text evidence="1">The sequence shown here is derived from an EMBL/GenBank/DDBJ whole genome shotgun (WGS) entry which is preliminary data.</text>
</comment>